<evidence type="ECO:0000313" key="1">
    <source>
        <dbReference type="EMBL" id="MBA8794043.1"/>
    </source>
</evidence>
<name>A0A7W3IRW5_9ACTN</name>
<dbReference type="AlphaFoldDB" id="A0A7W3IRW5"/>
<keyword evidence="2" id="KW-1185">Reference proteome</keyword>
<sequence>MFETLERARRWVRVDVRIRAALIHGSVVQGDTTPLSDLDLIVIAEPGERDAIWADRLSITDRLLGAPAAVTEVLPQRPYRWQARTLDLAMLDFTIDETYMAMWDGFEGPVEFLIDRADVQARFEQDMAAQATPSAFDARVDCDDTWGRLAKLTALTLHGRRHIARTGLHDLIGNNLLTLLDRDPYRIGSIGDAHDVQLVQQLDFIYPASSEPAELQRALMATAHWYGELLTAWAARTGKDRPTCPIEGPVTEAIQTLARSQE</sequence>
<dbReference type="CDD" id="cd05403">
    <property type="entry name" value="NT_KNTase_like"/>
    <property type="match status" value="1"/>
</dbReference>
<keyword evidence="1" id="KW-0808">Transferase</keyword>
<comment type="caution">
    <text evidence="1">The sequence shown here is derived from an EMBL/GenBank/DDBJ whole genome shotgun (WGS) entry which is preliminary data.</text>
</comment>
<dbReference type="Proteomes" id="UP000523079">
    <property type="component" value="Unassembled WGS sequence"/>
</dbReference>
<dbReference type="GO" id="GO:0016740">
    <property type="term" value="F:transferase activity"/>
    <property type="evidence" value="ECO:0007669"/>
    <property type="project" value="UniProtKB-KW"/>
</dbReference>
<accession>A0A7W3IRW5</accession>
<evidence type="ECO:0000313" key="2">
    <source>
        <dbReference type="Proteomes" id="UP000523079"/>
    </source>
</evidence>
<gene>
    <name evidence="1" type="ORF">FHX74_001648</name>
</gene>
<proteinExistence type="predicted"/>
<dbReference type="EMBL" id="JACGWT010000002">
    <property type="protein sequence ID" value="MBA8794043.1"/>
    <property type="molecule type" value="Genomic_DNA"/>
</dbReference>
<dbReference type="Gene3D" id="3.30.460.10">
    <property type="entry name" value="Beta Polymerase, domain 2"/>
    <property type="match status" value="1"/>
</dbReference>
<reference evidence="1 2" key="1">
    <citation type="submission" date="2020-07" db="EMBL/GenBank/DDBJ databases">
        <title>Sequencing the genomes of 1000 actinobacteria strains.</title>
        <authorList>
            <person name="Klenk H.-P."/>
        </authorList>
    </citation>
    <scope>NUCLEOTIDE SEQUENCE [LARGE SCALE GENOMIC DNA]</scope>
    <source>
        <strain evidence="1 2">DSM 100723</strain>
    </source>
</reference>
<dbReference type="InterPro" id="IPR043519">
    <property type="entry name" value="NT_sf"/>
</dbReference>
<organism evidence="1 2">
    <name type="scientific">Microlunatus kandeliicorticis</name>
    <dbReference type="NCBI Taxonomy" id="1759536"/>
    <lineage>
        <taxon>Bacteria</taxon>
        <taxon>Bacillati</taxon>
        <taxon>Actinomycetota</taxon>
        <taxon>Actinomycetes</taxon>
        <taxon>Propionibacteriales</taxon>
        <taxon>Propionibacteriaceae</taxon>
        <taxon>Microlunatus</taxon>
    </lineage>
</organism>
<protein>
    <submittedName>
        <fullName evidence="1">Putative nucleotidyltransferase</fullName>
    </submittedName>
</protein>
<dbReference type="SUPFAM" id="SSF81301">
    <property type="entry name" value="Nucleotidyltransferase"/>
    <property type="match status" value="1"/>
</dbReference>